<organism evidence="1 2">
    <name type="scientific">Ktedonosporobacter rubrisoli</name>
    <dbReference type="NCBI Taxonomy" id="2509675"/>
    <lineage>
        <taxon>Bacteria</taxon>
        <taxon>Bacillati</taxon>
        <taxon>Chloroflexota</taxon>
        <taxon>Ktedonobacteria</taxon>
        <taxon>Ktedonobacterales</taxon>
        <taxon>Ktedonosporobacteraceae</taxon>
        <taxon>Ktedonosporobacter</taxon>
    </lineage>
</organism>
<keyword evidence="2" id="KW-1185">Reference proteome</keyword>
<sequence>MVRNLTSALTAAISANARVPVVAVTLQDQLQHFALYQSPNTQDGWHGACLASDGSIVRVRLSRGGNAFTQNFQFQRVTTPAQASQWASWTTLNNGSGTMFQDGGCAVSNNGGTLWAFAQNGSTNALRAWSSTTNAASWNSPVTVLTPPAGALIKGIASAGNNDVFFLYDVSGGEAIGCSFFSGGSWSSLRSWTLATIASGSGLDVWWDGTLYWLIYSDGYTLYEATYQPSNTTWTQLPPIAPATSTAIGRISPRLSFDSTTGLYNLIVSEVDSGLLTGSVYSYPRVRQSRDLQHWSSGFILHDVTTLYSAVELQSSTNTAAYIVSMPSVMQSPNFSQSNAQQFVDVSGRVLSYQRLEQLGHPARLELVLDNNQGALSALVSSASNYQPIGLNTFVVLSEGYKTGSPPSTPETVQVGTYHINQIIFERSPHENQLRLVAYDRSRNLDLLNRFQSSYSNQTVAWLITEICARAGFFLLSLPATTQMSQQVPSFVLLSNQSYRRALDELCSTYALEYFLDQSETLQFRELSASDGSVWSYQPEVELVSFGSDDLRGNHIIVTGKPPTGGQVGALTTGEAYDDVNAHLVGLERLIHHIDPKLTTTAQCQLKAGFLLAQEQRAQTAHQVSVPANPALQLLDVITLSDYNAPQGSGQSSNCRIVRSTVLYNAEQAEFAHTLDLEGV</sequence>
<dbReference type="Proteomes" id="UP000290365">
    <property type="component" value="Chromosome"/>
</dbReference>
<dbReference type="OrthoDB" id="135849at2"/>
<dbReference type="SUPFAM" id="SSF69279">
    <property type="entry name" value="Phage tail proteins"/>
    <property type="match status" value="1"/>
</dbReference>
<protein>
    <submittedName>
        <fullName evidence="1">Uncharacterized protein</fullName>
    </submittedName>
</protein>
<reference evidence="1 2" key="1">
    <citation type="submission" date="2019-01" db="EMBL/GenBank/DDBJ databases">
        <title>Ktedonosporobacter rubrisoli SCAWS-G2.</title>
        <authorList>
            <person name="Huang Y."/>
            <person name="Yan B."/>
        </authorList>
    </citation>
    <scope>NUCLEOTIDE SEQUENCE [LARGE SCALE GENOMIC DNA]</scope>
    <source>
        <strain evidence="1 2">SCAWS-G2</strain>
    </source>
</reference>
<proteinExistence type="predicted"/>
<dbReference type="RefSeq" id="WP_129886778.1">
    <property type="nucleotide sequence ID" value="NZ_CP035758.1"/>
</dbReference>
<name>A0A4P6JM58_KTERU</name>
<gene>
    <name evidence="1" type="ORF">EPA93_09240</name>
</gene>
<dbReference type="AlphaFoldDB" id="A0A4P6JM58"/>
<evidence type="ECO:0000313" key="1">
    <source>
        <dbReference type="EMBL" id="QBD76183.1"/>
    </source>
</evidence>
<accession>A0A4P6JM58</accession>
<dbReference type="KEGG" id="kbs:EPA93_09240"/>
<evidence type="ECO:0000313" key="2">
    <source>
        <dbReference type="Proteomes" id="UP000290365"/>
    </source>
</evidence>
<dbReference type="EMBL" id="CP035758">
    <property type="protein sequence ID" value="QBD76183.1"/>
    <property type="molecule type" value="Genomic_DNA"/>
</dbReference>